<dbReference type="GO" id="GO:0007165">
    <property type="term" value="P:signal transduction"/>
    <property type="evidence" value="ECO:0007669"/>
    <property type="project" value="UniProtKB-KW"/>
</dbReference>
<evidence type="ECO:0000313" key="6">
    <source>
        <dbReference type="Proteomes" id="UP000216207"/>
    </source>
</evidence>
<dbReference type="PANTHER" id="PTHR32089">
    <property type="entry name" value="METHYL-ACCEPTING CHEMOTAXIS PROTEIN MCPB"/>
    <property type="match status" value="1"/>
</dbReference>
<dbReference type="SUPFAM" id="SSF46458">
    <property type="entry name" value="Globin-like"/>
    <property type="match status" value="1"/>
</dbReference>
<dbReference type="Gene3D" id="1.10.490.10">
    <property type="entry name" value="Globins"/>
    <property type="match status" value="1"/>
</dbReference>
<dbReference type="GO" id="GO:0019825">
    <property type="term" value="F:oxygen binding"/>
    <property type="evidence" value="ECO:0007669"/>
    <property type="project" value="InterPro"/>
</dbReference>
<reference evidence="5 6" key="1">
    <citation type="submission" date="2017-07" db="EMBL/GenBank/DDBJ databases">
        <title>Isolation and whole genome analysis of endospore-forming bacteria from heroin.</title>
        <authorList>
            <person name="Kalinowski J."/>
            <person name="Ahrens B."/>
            <person name="Al-Dilaimi A."/>
            <person name="Winkler A."/>
            <person name="Wibberg D."/>
            <person name="Schleenbecker U."/>
            <person name="Ruckert C."/>
            <person name="Wolfel R."/>
            <person name="Grass G."/>
        </authorList>
    </citation>
    <scope>NUCLEOTIDE SEQUENCE [LARGE SCALE GENOMIC DNA]</scope>
    <source>
        <strain evidence="5 6">7539</strain>
    </source>
</reference>
<dbReference type="OMA" id="PTYYISA"/>
<dbReference type="InterPro" id="IPR044398">
    <property type="entry name" value="Globin-sensor_dom"/>
</dbReference>
<organism evidence="5 6">
    <name type="scientific">Shouchella clausii</name>
    <name type="common">Alkalihalobacillus clausii</name>
    <dbReference type="NCBI Taxonomy" id="79880"/>
    <lineage>
        <taxon>Bacteria</taxon>
        <taxon>Bacillati</taxon>
        <taxon>Bacillota</taxon>
        <taxon>Bacilli</taxon>
        <taxon>Bacillales</taxon>
        <taxon>Bacillaceae</taxon>
        <taxon>Shouchella</taxon>
    </lineage>
</organism>
<dbReference type="Pfam" id="PF00015">
    <property type="entry name" value="MCPsignal"/>
    <property type="match status" value="1"/>
</dbReference>
<dbReference type="Pfam" id="PF11563">
    <property type="entry name" value="Protoglobin"/>
    <property type="match status" value="1"/>
</dbReference>
<proteinExistence type="inferred from homology"/>
<evidence type="ECO:0000256" key="3">
    <source>
        <dbReference type="PROSITE-ProRule" id="PRU00284"/>
    </source>
</evidence>
<sequence length="449" mass="50695">MFLRKANKQENEQVKREPEPIKIELDESDCQKQIGFIDLHASDLEYIHLLYPLVNEHIAPITEAFYEKLLEQPHLRQLVTTHSSIDALKQTLKQHILEMFEGKVDAAFFAKRKRIAQTHVRIGLKTKWYIGAFHNLQLELQRMIVKHFKSGNEQFLAFCAVGKFINFEQQLVLEAYEEEERRIRLKFEKHKDTYIGQVRHALQNIEHLIGKMEQSVQKAAVQSQSIETLTDEGKFHSARSLDASKSGQLQVDRQSGHMDHIQACIKQIEASMNELTTLSTQFEEVVAIVKQIADQTTLLSLNASIEAAQAGDYGRGFAVVADQVRKLAIKTKDSSGHVASLVSDVHAQRKLVEHSISEVVQAVEQGISSMETMETCFEQILHFGQTNEAHFGEIQSNVSQLHVSIAEQMKAVVSSAAAAIEQLAAQTANYEQSIEKKTEDEITTLSGHS</sequence>
<dbReference type="PANTHER" id="PTHR32089:SF118">
    <property type="entry name" value="HEME-BASED AEROTACTIC TRANSDUCER HEMAT"/>
    <property type="match status" value="1"/>
</dbReference>
<dbReference type="RefSeq" id="WP_011248317.1">
    <property type="nucleotide sequence ID" value="NZ_CP155470.1"/>
</dbReference>
<dbReference type="InterPro" id="IPR004089">
    <property type="entry name" value="MCPsignal_dom"/>
</dbReference>
<evidence type="ECO:0000313" key="5">
    <source>
        <dbReference type="EMBL" id="PAE89198.1"/>
    </source>
</evidence>
<evidence type="ECO:0000256" key="2">
    <source>
        <dbReference type="ARBA" id="ARBA00029447"/>
    </source>
</evidence>
<protein>
    <recommendedName>
        <fullName evidence="4">Methyl-accepting transducer domain-containing protein</fullName>
    </recommendedName>
</protein>
<dbReference type="GO" id="GO:0016020">
    <property type="term" value="C:membrane"/>
    <property type="evidence" value="ECO:0007669"/>
    <property type="project" value="InterPro"/>
</dbReference>
<dbReference type="InterPro" id="IPR004090">
    <property type="entry name" value="Chemotax_Me-accpt_rcpt"/>
</dbReference>
<keyword evidence="1 3" id="KW-0807">Transducer</keyword>
<dbReference type="PROSITE" id="PS50111">
    <property type="entry name" value="CHEMOTAXIS_TRANSDUC_2"/>
    <property type="match status" value="1"/>
</dbReference>
<gene>
    <name evidence="5" type="ORF">CHH72_09230</name>
</gene>
<comment type="similarity">
    <text evidence="2">Belongs to the methyl-accepting chemotaxis (MCP) protein family.</text>
</comment>
<dbReference type="InterPro" id="IPR009050">
    <property type="entry name" value="Globin-like_sf"/>
</dbReference>
<dbReference type="InterPro" id="IPR012292">
    <property type="entry name" value="Globin/Proto"/>
</dbReference>
<evidence type="ECO:0000256" key="1">
    <source>
        <dbReference type="ARBA" id="ARBA00023224"/>
    </source>
</evidence>
<dbReference type="GO" id="GO:0004888">
    <property type="term" value="F:transmembrane signaling receptor activity"/>
    <property type="evidence" value="ECO:0007669"/>
    <property type="project" value="InterPro"/>
</dbReference>
<dbReference type="PRINTS" id="PR00260">
    <property type="entry name" value="CHEMTRNSDUCR"/>
</dbReference>
<dbReference type="Gene3D" id="1.10.287.950">
    <property type="entry name" value="Methyl-accepting chemotaxis protein"/>
    <property type="match status" value="1"/>
</dbReference>
<name>A0A268P0H6_SHOCL</name>
<evidence type="ECO:0000259" key="4">
    <source>
        <dbReference type="PROSITE" id="PS50111"/>
    </source>
</evidence>
<dbReference type="InterPro" id="IPR039379">
    <property type="entry name" value="Protoglobin_sensor_dom"/>
</dbReference>
<feature type="domain" description="Methyl-accepting transducer" evidence="4">
    <location>
        <begin position="201"/>
        <end position="431"/>
    </location>
</feature>
<dbReference type="AlphaFoldDB" id="A0A268P0H6"/>
<dbReference type="EMBL" id="NPCC01000010">
    <property type="protein sequence ID" value="PAE89198.1"/>
    <property type="molecule type" value="Genomic_DNA"/>
</dbReference>
<dbReference type="CDD" id="cd01068">
    <property type="entry name" value="globin_sensor"/>
    <property type="match status" value="1"/>
</dbReference>
<dbReference type="GO" id="GO:0006935">
    <property type="term" value="P:chemotaxis"/>
    <property type="evidence" value="ECO:0007669"/>
    <property type="project" value="InterPro"/>
</dbReference>
<accession>A0A268P0H6</accession>
<comment type="caution">
    <text evidence="5">The sequence shown here is derived from an EMBL/GenBank/DDBJ whole genome shotgun (WGS) entry which is preliminary data.</text>
</comment>
<dbReference type="SUPFAM" id="SSF58104">
    <property type="entry name" value="Methyl-accepting chemotaxis protein (MCP) signaling domain"/>
    <property type="match status" value="1"/>
</dbReference>
<dbReference type="GO" id="GO:0020037">
    <property type="term" value="F:heme binding"/>
    <property type="evidence" value="ECO:0007669"/>
    <property type="project" value="InterPro"/>
</dbReference>
<dbReference type="SMART" id="SM00283">
    <property type="entry name" value="MA"/>
    <property type="match status" value="1"/>
</dbReference>
<dbReference type="Proteomes" id="UP000216207">
    <property type="component" value="Unassembled WGS sequence"/>
</dbReference>